<dbReference type="PANTHER" id="PTHR10859">
    <property type="entry name" value="GLYCOSYL TRANSFERASE"/>
    <property type="match status" value="1"/>
</dbReference>
<accession>A0A6J6I1B6</accession>
<feature type="domain" description="Glycosyltransferase 2-like" evidence="1">
    <location>
        <begin position="20"/>
        <end position="172"/>
    </location>
</feature>
<name>A0A6J6I1B6_9ZZZZ</name>
<sequence>MFNGENFGVIGGPNTKRGLVIIPAYNEQEALPGTLADLRALAPEFDVVIIDDGSSDDTVSAALRSGAVCIKLPFNLGIGGALRTGFRYAVDNGYTRALQFDADGQHDASQIHALMDALDAGANMVVGSRFAGVGDYRVSRSRRIAMRLLRWSIRRLAGQKFTDTSSGFRAFDAPVLHLFANDYPIEYMDSVEALVMACRAGFDVREVPVTMHERAGGQASNSHLRLSYHYLRLLVSLASTPRRKPTRKPADAAGTIPS</sequence>
<dbReference type="EMBL" id="CAEZUP010000084">
    <property type="protein sequence ID" value="CAB4619116.1"/>
    <property type="molecule type" value="Genomic_DNA"/>
</dbReference>
<dbReference type="GO" id="GO:0006487">
    <property type="term" value="P:protein N-linked glycosylation"/>
    <property type="evidence" value="ECO:0007669"/>
    <property type="project" value="TreeGrafter"/>
</dbReference>
<dbReference type="Gene3D" id="3.90.550.10">
    <property type="entry name" value="Spore Coat Polysaccharide Biosynthesis Protein SpsA, Chain A"/>
    <property type="match status" value="1"/>
</dbReference>
<dbReference type="SUPFAM" id="SSF53448">
    <property type="entry name" value="Nucleotide-diphospho-sugar transferases"/>
    <property type="match status" value="1"/>
</dbReference>
<dbReference type="InterPro" id="IPR001173">
    <property type="entry name" value="Glyco_trans_2-like"/>
</dbReference>
<evidence type="ECO:0000259" key="1">
    <source>
        <dbReference type="Pfam" id="PF00535"/>
    </source>
</evidence>
<organism evidence="2">
    <name type="scientific">freshwater metagenome</name>
    <dbReference type="NCBI Taxonomy" id="449393"/>
    <lineage>
        <taxon>unclassified sequences</taxon>
        <taxon>metagenomes</taxon>
        <taxon>ecological metagenomes</taxon>
    </lineage>
</organism>
<evidence type="ECO:0000313" key="2">
    <source>
        <dbReference type="EMBL" id="CAB4619116.1"/>
    </source>
</evidence>
<proteinExistence type="predicted"/>
<gene>
    <name evidence="2" type="ORF">UFOPK1835_01626</name>
</gene>
<dbReference type="CDD" id="cd04179">
    <property type="entry name" value="DPM_DPG-synthase_like"/>
    <property type="match status" value="1"/>
</dbReference>
<protein>
    <submittedName>
        <fullName evidence="2">Unannotated protein</fullName>
    </submittedName>
</protein>
<dbReference type="Pfam" id="PF00535">
    <property type="entry name" value="Glycos_transf_2"/>
    <property type="match status" value="1"/>
</dbReference>
<dbReference type="InterPro" id="IPR029044">
    <property type="entry name" value="Nucleotide-diphossugar_trans"/>
</dbReference>
<dbReference type="AlphaFoldDB" id="A0A6J6I1B6"/>
<reference evidence="2" key="1">
    <citation type="submission" date="2020-05" db="EMBL/GenBank/DDBJ databases">
        <authorList>
            <person name="Chiriac C."/>
            <person name="Salcher M."/>
            <person name="Ghai R."/>
            <person name="Kavagutti S V."/>
        </authorList>
    </citation>
    <scope>NUCLEOTIDE SEQUENCE</scope>
</reference>
<dbReference type="PANTHER" id="PTHR10859:SF91">
    <property type="entry name" value="DOLICHYL-PHOSPHATE BETA-GLUCOSYLTRANSFERASE"/>
    <property type="match status" value="1"/>
</dbReference>